<protein>
    <submittedName>
        <fullName evidence="1">Uncharacterized protein</fullName>
    </submittedName>
</protein>
<keyword evidence="2" id="KW-1185">Reference proteome</keyword>
<organism evidence="1 2">
    <name type="scientific">Coprinopsis marcescibilis</name>
    <name type="common">Agaric fungus</name>
    <name type="synonym">Psathyrella marcescibilis</name>
    <dbReference type="NCBI Taxonomy" id="230819"/>
    <lineage>
        <taxon>Eukaryota</taxon>
        <taxon>Fungi</taxon>
        <taxon>Dikarya</taxon>
        <taxon>Basidiomycota</taxon>
        <taxon>Agaricomycotina</taxon>
        <taxon>Agaricomycetes</taxon>
        <taxon>Agaricomycetidae</taxon>
        <taxon>Agaricales</taxon>
        <taxon>Agaricineae</taxon>
        <taxon>Psathyrellaceae</taxon>
        <taxon>Coprinopsis</taxon>
    </lineage>
</organism>
<dbReference type="InterPro" id="IPR036279">
    <property type="entry name" value="5-3_exonuclease_C_sf"/>
</dbReference>
<dbReference type="SUPFAM" id="SSF47807">
    <property type="entry name" value="5' to 3' exonuclease, C-terminal subdomain"/>
    <property type="match status" value="1"/>
</dbReference>
<evidence type="ECO:0000313" key="2">
    <source>
        <dbReference type="Proteomes" id="UP000307440"/>
    </source>
</evidence>
<accession>A0A5C3KDW4</accession>
<name>A0A5C3KDW4_COPMA</name>
<dbReference type="Proteomes" id="UP000307440">
    <property type="component" value="Unassembled WGS sequence"/>
</dbReference>
<sequence length="283" mass="32036">MRINGLWEVLKPAQETRTLTQLALHEGWEVNRHGAHGFIHLGIDIRQLVLGVTPKEVNASAIHLLEGPIKEFIKAFGFYYYTLEMYSCNNRRLAKQRLSLLDLTHMDVQLSPNRLASLVWYLGRSDYSPIGLEGCGKQTAFLIACEEHLAQGLVDLALYEDEKPQLEIMRTKWHQASATNFPDLKILKLYLHLLISHWSPRSTAKNNILNIGSQVTSLLDLAETASTLTDPSTWVLWNSNPFDVGATMHAVLTDTPSENAVMCPVYSKQMPLPQYKWAPRVET</sequence>
<dbReference type="OrthoDB" id="2148513at2759"/>
<reference evidence="1 2" key="1">
    <citation type="journal article" date="2019" name="Nat. Ecol. Evol.">
        <title>Megaphylogeny resolves global patterns of mushroom evolution.</title>
        <authorList>
            <person name="Varga T."/>
            <person name="Krizsan K."/>
            <person name="Foldi C."/>
            <person name="Dima B."/>
            <person name="Sanchez-Garcia M."/>
            <person name="Sanchez-Ramirez S."/>
            <person name="Szollosi G.J."/>
            <person name="Szarkandi J.G."/>
            <person name="Papp V."/>
            <person name="Albert L."/>
            <person name="Andreopoulos W."/>
            <person name="Angelini C."/>
            <person name="Antonin V."/>
            <person name="Barry K.W."/>
            <person name="Bougher N.L."/>
            <person name="Buchanan P."/>
            <person name="Buyck B."/>
            <person name="Bense V."/>
            <person name="Catcheside P."/>
            <person name="Chovatia M."/>
            <person name="Cooper J."/>
            <person name="Damon W."/>
            <person name="Desjardin D."/>
            <person name="Finy P."/>
            <person name="Geml J."/>
            <person name="Haridas S."/>
            <person name="Hughes K."/>
            <person name="Justo A."/>
            <person name="Karasinski D."/>
            <person name="Kautmanova I."/>
            <person name="Kiss B."/>
            <person name="Kocsube S."/>
            <person name="Kotiranta H."/>
            <person name="LaButti K.M."/>
            <person name="Lechner B.E."/>
            <person name="Liimatainen K."/>
            <person name="Lipzen A."/>
            <person name="Lukacs Z."/>
            <person name="Mihaltcheva S."/>
            <person name="Morgado L.N."/>
            <person name="Niskanen T."/>
            <person name="Noordeloos M.E."/>
            <person name="Ohm R.A."/>
            <person name="Ortiz-Santana B."/>
            <person name="Ovrebo C."/>
            <person name="Racz N."/>
            <person name="Riley R."/>
            <person name="Savchenko A."/>
            <person name="Shiryaev A."/>
            <person name="Soop K."/>
            <person name="Spirin V."/>
            <person name="Szebenyi C."/>
            <person name="Tomsovsky M."/>
            <person name="Tulloss R.E."/>
            <person name="Uehling J."/>
            <person name="Grigoriev I.V."/>
            <person name="Vagvolgyi C."/>
            <person name="Papp T."/>
            <person name="Martin F.M."/>
            <person name="Miettinen O."/>
            <person name="Hibbett D.S."/>
            <person name="Nagy L.G."/>
        </authorList>
    </citation>
    <scope>NUCLEOTIDE SEQUENCE [LARGE SCALE GENOMIC DNA]</scope>
    <source>
        <strain evidence="1 2">CBS 121175</strain>
    </source>
</reference>
<dbReference type="EMBL" id="ML210422">
    <property type="protein sequence ID" value="TFK18200.1"/>
    <property type="molecule type" value="Genomic_DNA"/>
</dbReference>
<dbReference type="AlphaFoldDB" id="A0A5C3KDW4"/>
<evidence type="ECO:0000313" key="1">
    <source>
        <dbReference type="EMBL" id="TFK18200.1"/>
    </source>
</evidence>
<gene>
    <name evidence="1" type="ORF">FA15DRAFT_660883</name>
</gene>
<proteinExistence type="predicted"/>